<name>A0A2H1VQS3_SPOFR</name>
<protein>
    <submittedName>
        <fullName evidence="1">SFRICE_009415</fullName>
    </submittedName>
</protein>
<accession>A0A2H1VQS3</accession>
<evidence type="ECO:0000313" key="1">
    <source>
        <dbReference type="EMBL" id="SOQ43148.1"/>
    </source>
</evidence>
<dbReference type="AlphaFoldDB" id="A0A2H1VQS3"/>
<reference evidence="1" key="1">
    <citation type="submission" date="2016-07" db="EMBL/GenBank/DDBJ databases">
        <authorList>
            <person name="Bretaudeau A."/>
        </authorList>
    </citation>
    <scope>NUCLEOTIDE SEQUENCE</scope>
    <source>
        <strain evidence="1">Rice</strain>
        <tissue evidence="1">Whole body</tissue>
    </source>
</reference>
<sequence>MFVNAPTTQETFLCVVGLLGARNLRVVGESGIRKIGKVIGPMVTSATQRKRCFTSIFCKAVASLLSSRPIRAEAWLSHT</sequence>
<gene>
    <name evidence="1" type="ORF">SFRICE_009415</name>
</gene>
<organism evidence="1">
    <name type="scientific">Spodoptera frugiperda</name>
    <name type="common">Fall armyworm</name>
    <dbReference type="NCBI Taxonomy" id="7108"/>
    <lineage>
        <taxon>Eukaryota</taxon>
        <taxon>Metazoa</taxon>
        <taxon>Ecdysozoa</taxon>
        <taxon>Arthropoda</taxon>
        <taxon>Hexapoda</taxon>
        <taxon>Insecta</taxon>
        <taxon>Pterygota</taxon>
        <taxon>Neoptera</taxon>
        <taxon>Endopterygota</taxon>
        <taxon>Lepidoptera</taxon>
        <taxon>Glossata</taxon>
        <taxon>Ditrysia</taxon>
        <taxon>Noctuoidea</taxon>
        <taxon>Noctuidae</taxon>
        <taxon>Amphipyrinae</taxon>
        <taxon>Spodoptera</taxon>
    </lineage>
</organism>
<proteinExistence type="predicted"/>
<dbReference type="EMBL" id="ODYU01003860">
    <property type="protein sequence ID" value="SOQ43148.1"/>
    <property type="molecule type" value="Genomic_DNA"/>
</dbReference>